<dbReference type="GO" id="GO:0009904">
    <property type="term" value="P:chloroplast accumulation movement"/>
    <property type="evidence" value="ECO:0007669"/>
    <property type="project" value="TreeGrafter"/>
</dbReference>
<dbReference type="AlphaFoldDB" id="A0AAU9LMD1"/>
<dbReference type="GO" id="GO:0005829">
    <property type="term" value="C:cytosol"/>
    <property type="evidence" value="ECO:0007669"/>
    <property type="project" value="TreeGrafter"/>
</dbReference>
<dbReference type="Proteomes" id="UP001157418">
    <property type="component" value="Unassembled WGS sequence"/>
</dbReference>
<comment type="caution">
    <text evidence="4">The sequence shown here is derived from an EMBL/GenBank/DDBJ whole genome shotgun (WGS) entry which is preliminary data.</text>
</comment>
<reference evidence="4 5" key="1">
    <citation type="submission" date="2022-01" db="EMBL/GenBank/DDBJ databases">
        <authorList>
            <person name="Xiong W."/>
            <person name="Schranz E."/>
        </authorList>
    </citation>
    <scope>NUCLEOTIDE SEQUENCE [LARGE SCALE GENOMIC DNA]</scope>
</reference>
<proteinExistence type="inferred from homology"/>
<gene>
    <name evidence="4" type="ORF">LVIROSA_LOCUS3735</name>
</gene>
<feature type="coiled-coil region" evidence="3">
    <location>
        <begin position="106"/>
        <end position="133"/>
    </location>
</feature>
<evidence type="ECO:0000313" key="4">
    <source>
        <dbReference type="EMBL" id="CAH1415926.1"/>
    </source>
</evidence>
<protein>
    <recommendedName>
        <fullName evidence="6">WEB family protein</fullName>
    </recommendedName>
</protein>
<name>A0AAU9LMD1_9ASTR</name>
<evidence type="ECO:0000256" key="1">
    <source>
        <dbReference type="ARBA" id="ARBA00005485"/>
    </source>
</evidence>
<dbReference type="GO" id="GO:0009903">
    <property type="term" value="P:chloroplast avoidance movement"/>
    <property type="evidence" value="ECO:0007669"/>
    <property type="project" value="TreeGrafter"/>
</dbReference>
<dbReference type="PANTHER" id="PTHR32054">
    <property type="entry name" value="HEAVY CHAIN, PUTATIVE, EXPRESSED-RELATED-RELATED"/>
    <property type="match status" value="1"/>
</dbReference>
<comment type="similarity">
    <text evidence="1">Belongs to the WEB family.</text>
</comment>
<keyword evidence="5" id="KW-1185">Reference proteome</keyword>
<evidence type="ECO:0008006" key="6">
    <source>
        <dbReference type="Google" id="ProtNLM"/>
    </source>
</evidence>
<accession>A0AAU9LMD1</accession>
<evidence type="ECO:0000313" key="5">
    <source>
        <dbReference type="Proteomes" id="UP001157418"/>
    </source>
</evidence>
<keyword evidence="2 3" id="KW-0175">Coiled coil</keyword>
<feature type="coiled-coil region" evidence="3">
    <location>
        <begin position="20"/>
        <end position="78"/>
    </location>
</feature>
<dbReference type="PANTHER" id="PTHR32054:SF70">
    <property type="entry name" value="OS07G0620100 PROTEIN"/>
    <property type="match status" value="1"/>
</dbReference>
<sequence>MDPEMGSYGEDNRTYKARELYVLSDKIEELHKTNEELKQAKDEAMQSWLDSRPIIDELERLQSELANAKEESENNTLVPKLESELMAINMKIRAKKEEELRSRTEINEMTQVSESVRAEMERIKLEINEGKRERSKMKMVIKMKRQTLRTLGLTLRAVRLEVEAYSAAAAAALEHIGRGKVSDNTVTTDMTQEEYFALMRQAKEETSLADWRVVVATEQRLAAEKSRDLALKRLNDPTLRVRSIKKENEVEMSGKGALSSRAQTPFPRGQTKLITHREMRRDPSRRQVIKKRSVFVKIKSFLARKIKYLFG</sequence>
<organism evidence="4 5">
    <name type="scientific">Lactuca virosa</name>
    <dbReference type="NCBI Taxonomy" id="75947"/>
    <lineage>
        <taxon>Eukaryota</taxon>
        <taxon>Viridiplantae</taxon>
        <taxon>Streptophyta</taxon>
        <taxon>Embryophyta</taxon>
        <taxon>Tracheophyta</taxon>
        <taxon>Spermatophyta</taxon>
        <taxon>Magnoliopsida</taxon>
        <taxon>eudicotyledons</taxon>
        <taxon>Gunneridae</taxon>
        <taxon>Pentapetalae</taxon>
        <taxon>asterids</taxon>
        <taxon>campanulids</taxon>
        <taxon>Asterales</taxon>
        <taxon>Asteraceae</taxon>
        <taxon>Cichorioideae</taxon>
        <taxon>Cichorieae</taxon>
        <taxon>Lactucinae</taxon>
        <taxon>Lactuca</taxon>
    </lineage>
</organism>
<evidence type="ECO:0000256" key="3">
    <source>
        <dbReference type="SAM" id="Coils"/>
    </source>
</evidence>
<dbReference type="EMBL" id="CAKMRJ010000002">
    <property type="protein sequence ID" value="CAH1415926.1"/>
    <property type="molecule type" value="Genomic_DNA"/>
</dbReference>
<evidence type="ECO:0000256" key="2">
    <source>
        <dbReference type="ARBA" id="ARBA00023054"/>
    </source>
</evidence>